<keyword evidence="4" id="KW-0539">Nucleus</keyword>
<comment type="subcellular location">
    <subcellularLocation>
        <location evidence="1">Nucleus</location>
    </subcellularLocation>
</comment>
<dbReference type="OrthoDB" id="433501at2759"/>
<dbReference type="GO" id="GO:0030620">
    <property type="term" value="F:U2 snRNA binding"/>
    <property type="evidence" value="ECO:0007669"/>
    <property type="project" value="InterPro"/>
</dbReference>
<dbReference type="InterPro" id="IPR032675">
    <property type="entry name" value="LRR_dom_sf"/>
</dbReference>
<feature type="compositionally biased region" description="Low complexity" evidence="6">
    <location>
        <begin position="180"/>
        <end position="202"/>
    </location>
</feature>
<dbReference type="PANTHER" id="PTHR10552:SF6">
    <property type="entry name" value="U2 SMALL NUCLEAR RIBONUCLEOPROTEIN A"/>
    <property type="match status" value="1"/>
</dbReference>
<name>A0A1X6PGR7_PORUM</name>
<comment type="similarity">
    <text evidence="5">Belongs to the U2 small nuclear ribonucleoprotein A family.</text>
</comment>
<keyword evidence="8" id="KW-1185">Reference proteome</keyword>
<feature type="compositionally biased region" description="Pro residues" evidence="6">
    <location>
        <begin position="203"/>
        <end position="222"/>
    </location>
</feature>
<dbReference type="PANTHER" id="PTHR10552">
    <property type="entry name" value="U2 SMALL NUCLEAR RIBONUCLEOPROTEIN A"/>
    <property type="match status" value="1"/>
</dbReference>
<dbReference type="AlphaFoldDB" id="A0A1X6PGR7"/>
<feature type="region of interest" description="Disordered" evidence="6">
    <location>
        <begin position="177"/>
        <end position="265"/>
    </location>
</feature>
<organism evidence="7 8">
    <name type="scientific">Porphyra umbilicalis</name>
    <name type="common">Purple laver</name>
    <name type="synonym">Red alga</name>
    <dbReference type="NCBI Taxonomy" id="2786"/>
    <lineage>
        <taxon>Eukaryota</taxon>
        <taxon>Rhodophyta</taxon>
        <taxon>Bangiophyceae</taxon>
        <taxon>Bangiales</taxon>
        <taxon>Bangiaceae</taxon>
        <taxon>Porphyra</taxon>
    </lineage>
</organism>
<dbReference type="InterPro" id="IPR044640">
    <property type="entry name" value="RU2A"/>
</dbReference>
<feature type="compositionally biased region" description="Gly residues" evidence="6">
    <location>
        <begin position="233"/>
        <end position="242"/>
    </location>
</feature>
<sequence>MGRLTADLVRGAAQGLNCLGDWELDLRAQRLVTLDHLDAVAPRLDALDVSRNFLPHLPALPPAPRLRHLHVGRNRVASIGVGFADAVPALESLLLTDNAVATLAAARLVEELARLPRLTLLSLRGNPVARSPNYRAAVLAALPAVRVLDFVRTVEEVDRLEAALKSGDVAGVLGGGGGAPAAAAAGDAAEGGSDGAADAVGGAPPPPPPQGAEAPPRPPPAGRPSGKRRRGGGDGGGGGGAAAAGDGASADGMDEGDDGPAAARE</sequence>
<proteinExistence type="inferred from homology"/>
<evidence type="ECO:0000256" key="1">
    <source>
        <dbReference type="ARBA" id="ARBA00004123"/>
    </source>
</evidence>
<dbReference type="EMBL" id="KV918781">
    <property type="protein sequence ID" value="OSX80057.1"/>
    <property type="molecule type" value="Genomic_DNA"/>
</dbReference>
<gene>
    <name evidence="7" type="ORF">BU14_0060s0023</name>
</gene>
<evidence type="ECO:0000313" key="8">
    <source>
        <dbReference type="Proteomes" id="UP000218209"/>
    </source>
</evidence>
<reference evidence="7 8" key="1">
    <citation type="submission" date="2017-03" db="EMBL/GenBank/DDBJ databases">
        <title>WGS assembly of Porphyra umbilicalis.</title>
        <authorList>
            <person name="Brawley S.H."/>
            <person name="Blouin N.A."/>
            <person name="Ficko-Blean E."/>
            <person name="Wheeler G.L."/>
            <person name="Lohr M."/>
            <person name="Goodson H.V."/>
            <person name="Jenkins J.W."/>
            <person name="Blaby-Haas C.E."/>
            <person name="Helliwell K.E."/>
            <person name="Chan C."/>
            <person name="Marriage T."/>
            <person name="Bhattacharya D."/>
            <person name="Klein A.S."/>
            <person name="Badis Y."/>
            <person name="Brodie J."/>
            <person name="Cao Y."/>
            <person name="Collen J."/>
            <person name="Dittami S.M."/>
            <person name="Gachon C.M."/>
            <person name="Green B.R."/>
            <person name="Karpowicz S."/>
            <person name="Kim J.W."/>
            <person name="Kudahl U."/>
            <person name="Lin S."/>
            <person name="Michel G."/>
            <person name="Mittag M."/>
            <person name="Olson B.J."/>
            <person name="Pangilinan J."/>
            <person name="Peng Y."/>
            <person name="Qiu H."/>
            <person name="Shu S."/>
            <person name="Singer J.T."/>
            <person name="Smith A.G."/>
            <person name="Sprecher B.N."/>
            <person name="Wagner V."/>
            <person name="Wang W."/>
            <person name="Wang Z.-Y."/>
            <person name="Yan J."/>
            <person name="Yarish C."/>
            <person name="Zoeuner-Riek S."/>
            <person name="Zhuang Y."/>
            <person name="Zou Y."/>
            <person name="Lindquist E.A."/>
            <person name="Grimwood J."/>
            <person name="Barry K."/>
            <person name="Rokhsar D.S."/>
            <person name="Schmutz J."/>
            <person name="Stiller J.W."/>
            <person name="Grossman A.R."/>
            <person name="Prochnik S.E."/>
        </authorList>
    </citation>
    <scope>NUCLEOTIDE SEQUENCE [LARGE SCALE GENOMIC DNA]</scope>
    <source>
        <strain evidence="7">4086291</strain>
    </source>
</reference>
<evidence type="ECO:0000256" key="6">
    <source>
        <dbReference type="SAM" id="MobiDB-lite"/>
    </source>
</evidence>
<evidence type="ECO:0008006" key="9">
    <source>
        <dbReference type="Google" id="ProtNLM"/>
    </source>
</evidence>
<keyword evidence="3" id="KW-0677">Repeat</keyword>
<dbReference type="GO" id="GO:0005634">
    <property type="term" value="C:nucleus"/>
    <property type="evidence" value="ECO:0007669"/>
    <property type="project" value="UniProtKB-SubCell"/>
</dbReference>
<accession>A0A1X6PGR7</accession>
<dbReference type="Pfam" id="PF14580">
    <property type="entry name" value="LRR_9"/>
    <property type="match status" value="1"/>
</dbReference>
<dbReference type="SUPFAM" id="SSF52058">
    <property type="entry name" value="L domain-like"/>
    <property type="match status" value="1"/>
</dbReference>
<protein>
    <recommendedName>
        <fullName evidence="9">U2A'/phosphoprotein 32 family A C-terminal domain-containing protein</fullName>
    </recommendedName>
</protein>
<evidence type="ECO:0000256" key="4">
    <source>
        <dbReference type="ARBA" id="ARBA00023242"/>
    </source>
</evidence>
<dbReference type="Proteomes" id="UP000218209">
    <property type="component" value="Unassembled WGS sequence"/>
</dbReference>
<dbReference type="Gene3D" id="3.80.10.10">
    <property type="entry name" value="Ribonuclease Inhibitor"/>
    <property type="match status" value="1"/>
</dbReference>
<keyword evidence="2" id="KW-0433">Leucine-rich repeat</keyword>
<evidence type="ECO:0000256" key="2">
    <source>
        <dbReference type="ARBA" id="ARBA00022614"/>
    </source>
</evidence>
<evidence type="ECO:0000313" key="7">
    <source>
        <dbReference type="EMBL" id="OSX80057.1"/>
    </source>
</evidence>
<dbReference type="GO" id="GO:0000398">
    <property type="term" value="P:mRNA splicing, via spliceosome"/>
    <property type="evidence" value="ECO:0007669"/>
    <property type="project" value="InterPro"/>
</dbReference>
<evidence type="ECO:0000256" key="3">
    <source>
        <dbReference type="ARBA" id="ARBA00022737"/>
    </source>
</evidence>
<evidence type="ECO:0000256" key="5">
    <source>
        <dbReference type="ARBA" id="ARBA00024196"/>
    </source>
</evidence>